<evidence type="ECO:0000256" key="7">
    <source>
        <dbReference type="SAM" id="SignalP"/>
    </source>
</evidence>
<dbReference type="InterPro" id="IPR036852">
    <property type="entry name" value="Peptidase_S8/S53_dom_sf"/>
</dbReference>
<evidence type="ECO:0000256" key="6">
    <source>
        <dbReference type="PROSITE-ProRule" id="PRU01240"/>
    </source>
</evidence>
<evidence type="ECO:0000256" key="5">
    <source>
        <dbReference type="ARBA" id="ARBA00022825"/>
    </source>
</evidence>
<dbReference type="PRINTS" id="PR00723">
    <property type="entry name" value="SUBTILISIN"/>
</dbReference>
<keyword evidence="2 6" id="KW-0645">Protease</keyword>
<comment type="similarity">
    <text evidence="1 6">Belongs to the peptidase S8 family.</text>
</comment>
<feature type="active site" description="Charge relay system" evidence="6">
    <location>
        <position position="183"/>
    </location>
</feature>
<dbReference type="PROSITE" id="PS51892">
    <property type="entry name" value="SUBTILASE"/>
    <property type="match status" value="1"/>
</dbReference>
<feature type="active site" description="Charge relay system" evidence="6">
    <location>
        <position position="223"/>
    </location>
</feature>
<feature type="domain" description="Secretion system C-terminal sorting" evidence="9">
    <location>
        <begin position="472"/>
        <end position="542"/>
    </location>
</feature>
<name>A0AB39WEX5_9FLAO</name>
<dbReference type="PROSITE" id="PS00138">
    <property type="entry name" value="SUBTILASE_SER"/>
    <property type="match status" value="1"/>
</dbReference>
<feature type="signal peptide" evidence="7">
    <location>
        <begin position="1"/>
        <end position="18"/>
    </location>
</feature>
<dbReference type="GO" id="GO:0004252">
    <property type="term" value="F:serine-type endopeptidase activity"/>
    <property type="evidence" value="ECO:0007669"/>
    <property type="project" value="UniProtKB-UniRule"/>
</dbReference>
<dbReference type="Pfam" id="PF18962">
    <property type="entry name" value="Por_Secre_tail"/>
    <property type="match status" value="1"/>
</dbReference>
<dbReference type="PIRSF" id="PIRSF037903">
    <property type="entry name" value="Subtilisin_rel_GFO_2223"/>
    <property type="match status" value="1"/>
</dbReference>
<protein>
    <submittedName>
        <fullName evidence="10">S8 family serine peptidase</fullName>
    </submittedName>
</protein>
<feature type="chain" id="PRO_5044327771" evidence="7">
    <location>
        <begin position="19"/>
        <end position="544"/>
    </location>
</feature>
<dbReference type="InterPro" id="IPR050131">
    <property type="entry name" value="Peptidase_S8_subtilisin-like"/>
</dbReference>
<dbReference type="InterPro" id="IPR023828">
    <property type="entry name" value="Peptidase_S8_Ser-AS"/>
</dbReference>
<dbReference type="PANTHER" id="PTHR43806:SF67">
    <property type="entry name" value="EGF-LIKE DOMAIN-CONTAINING PROTEIN"/>
    <property type="match status" value="1"/>
</dbReference>
<dbReference type="CDD" id="cd07493">
    <property type="entry name" value="Peptidases_S8_9"/>
    <property type="match status" value="1"/>
</dbReference>
<keyword evidence="5 6" id="KW-0720">Serine protease</keyword>
<dbReference type="RefSeq" id="WP_369769782.1">
    <property type="nucleotide sequence ID" value="NZ_CP165626.1"/>
</dbReference>
<dbReference type="AlphaFoldDB" id="A0AB39WEX5"/>
<evidence type="ECO:0000256" key="1">
    <source>
        <dbReference type="ARBA" id="ARBA00011073"/>
    </source>
</evidence>
<keyword evidence="3 7" id="KW-0732">Signal</keyword>
<evidence type="ECO:0000259" key="9">
    <source>
        <dbReference type="Pfam" id="PF18962"/>
    </source>
</evidence>
<evidence type="ECO:0000259" key="8">
    <source>
        <dbReference type="Pfam" id="PF00082"/>
    </source>
</evidence>
<reference evidence="10" key="1">
    <citation type="submission" date="2024-07" db="EMBL/GenBank/DDBJ databases">
        <authorList>
            <person name="Biller S.J."/>
        </authorList>
    </citation>
    <scope>NUCLEOTIDE SEQUENCE</scope>
    <source>
        <strain evidence="10">WC2416</strain>
    </source>
</reference>
<evidence type="ECO:0000256" key="2">
    <source>
        <dbReference type="ARBA" id="ARBA00022670"/>
    </source>
</evidence>
<dbReference type="SUPFAM" id="SSF52743">
    <property type="entry name" value="Subtilisin-like"/>
    <property type="match status" value="1"/>
</dbReference>
<dbReference type="InterPro" id="IPR026444">
    <property type="entry name" value="Secre_tail"/>
</dbReference>
<dbReference type="GO" id="GO:0006508">
    <property type="term" value="P:proteolysis"/>
    <property type="evidence" value="ECO:0007669"/>
    <property type="project" value="UniProtKB-KW"/>
</dbReference>
<dbReference type="PANTHER" id="PTHR43806">
    <property type="entry name" value="PEPTIDASE S8"/>
    <property type="match status" value="1"/>
</dbReference>
<dbReference type="EMBL" id="CP165626">
    <property type="protein sequence ID" value="XDV00090.1"/>
    <property type="molecule type" value="Genomic_DNA"/>
</dbReference>
<dbReference type="InterPro" id="IPR000209">
    <property type="entry name" value="Peptidase_S8/S53_dom"/>
</dbReference>
<feature type="active site" description="Charge relay system" evidence="6">
    <location>
        <position position="401"/>
    </location>
</feature>
<evidence type="ECO:0000256" key="3">
    <source>
        <dbReference type="ARBA" id="ARBA00022729"/>
    </source>
</evidence>
<evidence type="ECO:0000256" key="4">
    <source>
        <dbReference type="ARBA" id="ARBA00022801"/>
    </source>
</evidence>
<dbReference type="Gene3D" id="3.40.50.200">
    <property type="entry name" value="Peptidase S8/S53 domain"/>
    <property type="match status" value="1"/>
</dbReference>
<organism evidence="10">
    <name type="scientific">Flavobacterium sp. WC2416</name>
    <dbReference type="NCBI Taxonomy" id="3234141"/>
    <lineage>
        <taxon>Bacteria</taxon>
        <taxon>Pseudomonadati</taxon>
        <taxon>Bacteroidota</taxon>
        <taxon>Flavobacteriia</taxon>
        <taxon>Flavobacteriales</taxon>
        <taxon>Flavobacteriaceae</taxon>
        <taxon>Flavobacterium</taxon>
    </lineage>
</organism>
<dbReference type="NCBIfam" id="TIGR04183">
    <property type="entry name" value="Por_Secre_tail"/>
    <property type="match status" value="1"/>
</dbReference>
<proteinExistence type="inferred from homology"/>
<sequence length="544" mass="59711">MKKLCLFFFLFLTTFAFSQEDAWVYFNAKANSQSYYESPLLMLSQRALDRRTNQNIALDFMDIPMNKDFVSQVKLVSGITVMAKSKWLNAIHVRGTQTAINSIKDFAFVDKVDFANKTLNLGAKTVKAEKLAKVTSVKEQSKTKRIKADYTYGTSANQIQMVNGQLLHQQNFTGSGKIIAIMDAGYPGVDSALPFQRLKDNNQILGGYNFVSRSENFYTGNSHGTSVLSTMGGYKENALVGTAPDASYYLFITEDTTSENPIEESLWVEAAEKADSLGVDVINTSLGYFEFDNPTYNHTYSEMNGTTTFMSRGAEIAFSRGMIVVTAAGNEGGTRNPYIAVPADAVSVLAVGAVNATEVRASFSSIGPSFDGRIKPDVMAQGVSTVLSDEFGNIITSNGTSFSSPIMAGIIASFWQAFPNKTNKEIRQLILESADRFTNPTNQYGYGIPDFSLALNKGTLNVNQFSTTSFVLYPNPTTDFVTVSFPESFNKGKVIIYTFSGQKILERDLSANSDSISLHSLSNGVYIYKIESDGFSKMGKIIKQ</sequence>
<gene>
    <name evidence="10" type="ORF">AB3G39_06925</name>
</gene>
<dbReference type="Pfam" id="PF00082">
    <property type="entry name" value="Peptidase_S8"/>
    <property type="match status" value="1"/>
</dbReference>
<dbReference type="InterPro" id="IPR015500">
    <property type="entry name" value="Peptidase_S8_subtilisin-rel"/>
</dbReference>
<evidence type="ECO:0000313" key="10">
    <source>
        <dbReference type="EMBL" id="XDV00090.1"/>
    </source>
</evidence>
<accession>A0AB39WEX5</accession>
<dbReference type="InterPro" id="IPR017317">
    <property type="entry name" value="Pept_S8_subtilisin_bacteroid-2"/>
</dbReference>
<feature type="domain" description="Peptidase S8/S53" evidence="8">
    <location>
        <begin position="174"/>
        <end position="447"/>
    </location>
</feature>
<keyword evidence="4 6" id="KW-0378">Hydrolase</keyword>